<accession>A0A1Y2B522</accession>
<proteinExistence type="predicted"/>
<organism evidence="1 2">
    <name type="scientific">Neocallimastix californiae</name>
    <dbReference type="NCBI Taxonomy" id="1754190"/>
    <lineage>
        <taxon>Eukaryota</taxon>
        <taxon>Fungi</taxon>
        <taxon>Fungi incertae sedis</taxon>
        <taxon>Chytridiomycota</taxon>
        <taxon>Chytridiomycota incertae sedis</taxon>
        <taxon>Neocallimastigomycetes</taxon>
        <taxon>Neocallimastigales</taxon>
        <taxon>Neocallimastigaceae</taxon>
        <taxon>Neocallimastix</taxon>
    </lineage>
</organism>
<keyword evidence="2" id="KW-1185">Reference proteome</keyword>
<dbReference type="AlphaFoldDB" id="A0A1Y2B522"/>
<dbReference type="STRING" id="1754190.A0A1Y2B522"/>
<protein>
    <submittedName>
        <fullName evidence="1">Uncharacterized protein</fullName>
    </submittedName>
</protein>
<name>A0A1Y2B522_9FUNG</name>
<dbReference type="EMBL" id="MCOG01000177">
    <property type="protein sequence ID" value="ORY29834.1"/>
    <property type="molecule type" value="Genomic_DNA"/>
</dbReference>
<reference evidence="1 2" key="1">
    <citation type="submission" date="2016-08" db="EMBL/GenBank/DDBJ databases">
        <title>A Parts List for Fungal Cellulosomes Revealed by Comparative Genomics.</title>
        <authorList>
            <consortium name="DOE Joint Genome Institute"/>
            <person name="Haitjema C.H."/>
            <person name="Gilmore S.P."/>
            <person name="Henske J.K."/>
            <person name="Solomon K.V."/>
            <person name="De Groot R."/>
            <person name="Kuo A."/>
            <person name="Mondo S.J."/>
            <person name="Salamov A.A."/>
            <person name="Labutti K."/>
            <person name="Zhao Z."/>
            <person name="Chiniquy J."/>
            <person name="Barry K."/>
            <person name="Brewer H.M."/>
            <person name="Purvine S.O."/>
            <person name="Wright A.T."/>
            <person name="Boxma B."/>
            <person name="Van Alen T."/>
            <person name="Hackstein J.H."/>
            <person name="Baker S.E."/>
            <person name="Grigoriev I.V."/>
            <person name="O'Malley M.A."/>
        </authorList>
    </citation>
    <scope>NUCLEOTIDE SEQUENCE [LARGE SCALE GENOMIC DNA]</scope>
    <source>
        <strain evidence="1 2">G1</strain>
    </source>
</reference>
<gene>
    <name evidence="1" type="ORF">LY90DRAFT_512762</name>
</gene>
<evidence type="ECO:0000313" key="2">
    <source>
        <dbReference type="Proteomes" id="UP000193920"/>
    </source>
</evidence>
<comment type="caution">
    <text evidence="1">The sequence shown here is derived from an EMBL/GenBank/DDBJ whole genome shotgun (WGS) entry which is preliminary data.</text>
</comment>
<sequence>MLLKLILIGISKKNYDDLIKQGLKNVALTSNNPSYNPYHRDLIKYNLNEIDKELYNKFLRENEDKGKDFKECDSFQLTEGSTYTCSVAYTNEVQDTISISNSRGTSYHKSYG</sequence>
<dbReference type="Proteomes" id="UP000193920">
    <property type="component" value="Unassembled WGS sequence"/>
</dbReference>
<evidence type="ECO:0000313" key="1">
    <source>
        <dbReference type="EMBL" id="ORY29834.1"/>
    </source>
</evidence>